<evidence type="ECO:0000256" key="1">
    <source>
        <dbReference type="SAM" id="SignalP"/>
    </source>
</evidence>
<keyword evidence="3" id="KW-1185">Reference proteome</keyword>
<dbReference type="EMBL" id="JBJQND010000013">
    <property type="protein sequence ID" value="KAL3857075.1"/>
    <property type="molecule type" value="Genomic_DNA"/>
</dbReference>
<evidence type="ECO:0000313" key="2">
    <source>
        <dbReference type="EMBL" id="KAL3857075.1"/>
    </source>
</evidence>
<proteinExistence type="predicted"/>
<feature type="signal peptide" evidence="1">
    <location>
        <begin position="1"/>
        <end position="23"/>
    </location>
</feature>
<reference evidence="2 3" key="1">
    <citation type="submission" date="2024-11" db="EMBL/GenBank/DDBJ databases">
        <title>Chromosome-level genome assembly of the freshwater bivalve Anodonta woodiana.</title>
        <authorList>
            <person name="Chen X."/>
        </authorList>
    </citation>
    <scope>NUCLEOTIDE SEQUENCE [LARGE SCALE GENOMIC DNA]</scope>
    <source>
        <strain evidence="2">MN2024</strain>
        <tissue evidence="2">Gills</tissue>
    </source>
</reference>
<sequence>MHHYRTACRVFIYVLITSSTTNGDPEKPKSSIVGSMLSDAALIASMSKGSTNQSLEPSIFHDVSKKISNNVTSISNKLADTLEAGKAEAMNFSFLGVDSLLPIHLSQAIDDQTPQLMSSSFSGDWGWLDSLLARQPVNSSLISDSRSFMTMGPLLERLGPFTRMDNSLAGDRGSILTMDPTLIKDPGSDPDINTSSAGDVTSLTSMVSSINGSDASFLPIESFVGSITPNNRIQQNDFPLKVVKGAKLPSDVPLVGIPGRFQSIIATSDPFISDKSSIVQGQESTQFMNATLIGVNKENLTQGPTNIQSFTPFSFGGQTNVQDVERSSGSQPWIRQALPLGPAIIQNPESVGSLETRNHNFHGPPNPVFDGKPQTKASHNAERLEVPKTTIGEPSLKVFEKLPLVGNIHETVWKISKESNAHSAIIDVKKADDRVKGSSLQDTEAGDLSWTDPVLGVVNIPGDPVIDDNPQLQQDVSTGEARSNRSQSDLVNTALKPVSMSELMSLLNNKRDQIGNAAINFFNLGAPINNTMQQGKSSLAKAF</sequence>
<protein>
    <submittedName>
        <fullName evidence="2">Uncharacterized protein</fullName>
    </submittedName>
</protein>
<comment type="caution">
    <text evidence="2">The sequence shown here is derived from an EMBL/GenBank/DDBJ whole genome shotgun (WGS) entry which is preliminary data.</text>
</comment>
<dbReference type="AlphaFoldDB" id="A0ABD3V632"/>
<gene>
    <name evidence="2" type="ORF">ACJMK2_011771</name>
</gene>
<accession>A0ABD3V632</accession>
<organism evidence="2 3">
    <name type="scientific">Sinanodonta woodiana</name>
    <name type="common">Chinese pond mussel</name>
    <name type="synonym">Anodonta woodiana</name>
    <dbReference type="NCBI Taxonomy" id="1069815"/>
    <lineage>
        <taxon>Eukaryota</taxon>
        <taxon>Metazoa</taxon>
        <taxon>Spiralia</taxon>
        <taxon>Lophotrochozoa</taxon>
        <taxon>Mollusca</taxon>
        <taxon>Bivalvia</taxon>
        <taxon>Autobranchia</taxon>
        <taxon>Heteroconchia</taxon>
        <taxon>Palaeoheterodonta</taxon>
        <taxon>Unionida</taxon>
        <taxon>Unionoidea</taxon>
        <taxon>Unionidae</taxon>
        <taxon>Unioninae</taxon>
        <taxon>Sinanodonta</taxon>
    </lineage>
</organism>
<name>A0ABD3V632_SINWO</name>
<keyword evidence="1" id="KW-0732">Signal</keyword>
<feature type="chain" id="PRO_5044824867" evidence="1">
    <location>
        <begin position="24"/>
        <end position="543"/>
    </location>
</feature>
<evidence type="ECO:0000313" key="3">
    <source>
        <dbReference type="Proteomes" id="UP001634394"/>
    </source>
</evidence>
<dbReference type="Proteomes" id="UP001634394">
    <property type="component" value="Unassembled WGS sequence"/>
</dbReference>